<keyword evidence="16" id="KW-1185">Reference proteome</keyword>
<evidence type="ECO:0000313" key="16">
    <source>
        <dbReference type="Proteomes" id="UP000011087"/>
    </source>
</evidence>
<dbReference type="NCBIfam" id="TIGR00233">
    <property type="entry name" value="trpS"/>
    <property type="match status" value="1"/>
</dbReference>
<dbReference type="EnsemblProtists" id="EKX53054">
    <property type="protein sequence ID" value="EKX53054"/>
    <property type="gene ID" value="GUITHDRAFT_92171"/>
</dbReference>
<evidence type="ECO:0000313" key="15">
    <source>
        <dbReference type="EnsemblProtists" id="EKX53054"/>
    </source>
</evidence>
<evidence type="ECO:0000256" key="11">
    <source>
        <dbReference type="ARBA" id="ARBA00030268"/>
    </source>
</evidence>
<evidence type="ECO:0000256" key="6">
    <source>
        <dbReference type="ARBA" id="ARBA00022598"/>
    </source>
</evidence>
<dbReference type="GO" id="GO:0006436">
    <property type="term" value="P:tryptophanyl-tRNA aminoacylation"/>
    <property type="evidence" value="ECO:0007669"/>
    <property type="project" value="InterPro"/>
</dbReference>
<dbReference type="eggNOG" id="KOG2145">
    <property type="taxonomic scope" value="Eukaryota"/>
</dbReference>
<evidence type="ECO:0000256" key="3">
    <source>
        <dbReference type="ARBA" id="ARBA00013161"/>
    </source>
</evidence>
<dbReference type="AlphaFoldDB" id="L1JXI0"/>
<dbReference type="Pfam" id="PF00579">
    <property type="entry name" value="tRNA-synt_1b"/>
    <property type="match status" value="1"/>
</dbReference>
<dbReference type="InterPro" id="IPR002305">
    <property type="entry name" value="aa-tRNA-synth_Ic"/>
</dbReference>
<dbReference type="Gene3D" id="3.40.50.620">
    <property type="entry name" value="HUPs"/>
    <property type="match status" value="1"/>
</dbReference>
<evidence type="ECO:0000256" key="2">
    <source>
        <dbReference type="ARBA" id="ARBA00005594"/>
    </source>
</evidence>
<dbReference type="Proteomes" id="UP000011087">
    <property type="component" value="Unassembled WGS sequence"/>
</dbReference>
<dbReference type="InterPro" id="IPR002306">
    <property type="entry name" value="Trp-tRNA-ligase"/>
</dbReference>
<dbReference type="GeneID" id="17309636"/>
<dbReference type="Gene3D" id="1.10.240.10">
    <property type="entry name" value="Tyrosyl-Transfer RNA Synthetase"/>
    <property type="match status" value="1"/>
</dbReference>
<dbReference type="SUPFAM" id="SSF52374">
    <property type="entry name" value="Nucleotidylyl transferase"/>
    <property type="match status" value="1"/>
</dbReference>
<reference evidence="14 16" key="1">
    <citation type="journal article" date="2012" name="Nature">
        <title>Algal genomes reveal evolutionary mosaicism and the fate of nucleomorphs.</title>
        <authorList>
            <consortium name="DOE Joint Genome Institute"/>
            <person name="Curtis B.A."/>
            <person name="Tanifuji G."/>
            <person name="Burki F."/>
            <person name="Gruber A."/>
            <person name="Irimia M."/>
            <person name="Maruyama S."/>
            <person name="Arias M.C."/>
            <person name="Ball S.G."/>
            <person name="Gile G.H."/>
            <person name="Hirakawa Y."/>
            <person name="Hopkins J.F."/>
            <person name="Kuo A."/>
            <person name="Rensing S.A."/>
            <person name="Schmutz J."/>
            <person name="Symeonidi A."/>
            <person name="Elias M."/>
            <person name="Eveleigh R.J."/>
            <person name="Herman E.K."/>
            <person name="Klute M.J."/>
            <person name="Nakayama T."/>
            <person name="Obornik M."/>
            <person name="Reyes-Prieto A."/>
            <person name="Armbrust E.V."/>
            <person name="Aves S.J."/>
            <person name="Beiko R.G."/>
            <person name="Coutinho P."/>
            <person name="Dacks J.B."/>
            <person name="Durnford D.G."/>
            <person name="Fast N.M."/>
            <person name="Green B.R."/>
            <person name="Grisdale C.J."/>
            <person name="Hempel F."/>
            <person name="Henrissat B."/>
            <person name="Hoppner M.P."/>
            <person name="Ishida K."/>
            <person name="Kim E."/>
            <person name="Koreny L."/>
            <person name="Kroth P.G."/>
            <person name="Liu Y."/>
            <person name="Malik S.B."/>
            <person name="Maier U.G."/>
            <person name="McRose D."/>
            <person name="Mock T."/>
            <person name="Neilson J.A."/>
            <person name="Onodera N.T."/>
            <person name="Poole A.M."/>
            <person name="Pritham E.J."/>
            <person name="Richards T.A."/>
            <person name="Rocap G."/>
            <person name="Roy S.W."/>
            <person name="Sarai C."/>
            <person name="Schaack S."/>
            <person name="Shirato S."/>
            <person name="Slamovits C.H."/>
            <person name="Spencer D.F."/>
            <person name="Suzuki S."/>
            <person name="Worden A.Z."/>
            <person name="Zauner S."/>
            <person name="Barry K."/>
            <person name="Bell C."/>
            <person name="Bharti A.K."/>
            <person name="Crow J.A."/>
            <person name="Grimwood J."/>
            <person name="Kramer R."/>
            <person name="Lindquist E."/>
            <person name="Lucas S."/>
            <person name="Salamov A."/>
            <person name="McFadden G.I."/>
            <person name="Lane C.E."/>
            <person name="Keeling P.J."/>
            <person name="Gray M.W."/>
            <person name="Grigoriev I.V."/>
            <person name="Archibald J.M."/>
        </authorList>
    </citation>
    <scope>NUCLEOTIDE SEQUENCE</scope>
    <source>
        <strain evidence="14 16">CCMP2712</strain>
    </source>
</reference>
<accession>L1JXI0</accession>
<dbReference type="RefSeq" id="XP_005840034.1">
    <property type="nucleotide sequence ID" value="XM_005839977.1"/>
</dbReference>
<dbReference type="GO" id="GO:0005524">
    <property type="term" value="F:ATP binding"/>
    <property type="evidence" value="ECO:0007669"/>
    <property type="project" value="UniProtKB-KW"/>
</dbReference>
<dbReference type="CDD" id="cd00806">
    <property type="entry name" value="TrpRS_core"/>
    <property type="match status" value="1"/>
</dbReference>
<dbReference type="PaxDb" id="55529-EKX53054"/>
<dbReference type="FunFam" id="3.40.50.620:FF:000033">
    <property type="entry name" value="tryptophan--tRNA ligase, cytoplasmic"/>
    <property type="match status" value="1"/>
</dbReference>
<keyword evidence="6 13" id="KW-0436">Ligase</keyword>
<dbReference type="PROSITE" id="PS00178">
    <property type="entry name" value="AA_TRNA_LIGASE_I"/>
    <property type="match status" value="1"/>
</dbReference>
<keyword evidence="10 13" id="KW-0030">Aminoacyl-tRNA synthetase</keyword>
<dbReference type="PRINTS" id="PR01039">
    <property type="entry name" value="TRNASYNTHTRP"/>
</dbReference>
<name>L1JXI0_GUITC</name>
<reference evidence="16" key="2">
    <citation type="submission" date="2012-11" db="EMBL/GenBank/DDBJ databases">
        <authorList>
            <person name="Kuo A."/>
            <person name="Curtis B.A."/>
            <person name="Tanifuji G."/>
            <person name="Burki F."/>
            <person name="Gruber A."/>
            <person name="Irimia M."/>
            <person name="Maruyama S."/>
            <person name="Arias M.C."/>
            <person name="Ball S.G."/>
            <person name="Gile G.H."/>
            <person name="Hirakawa Y."/>
            <person name="Hopkins J.F."/>
            <person name="Rensing S.A."/>
            <person name="Schmutz J."/>
            <person name="Symeonidi A."/>
            <person name="Elias M."/>
            <person name="Eveleigh R.J."/>
            <person name="Herman E.K."/>
            <person name="Klute M.J."/>
            <person name="Nakayama T."/>
            <person name="Obornik M."/>
            <person name="Reyes-Prieto A."/>
            <person name="Armbrust E.V."/>
            <person name="Aves S.J."/>
            <person name="Beiko R.G."/>
            <person name="Coutinho P."/>
            <person name="Dacks J.B."/>
            <person name="Durnford D.G."/>
            <person name="Fast N.M."/>
            <person name="Green B.R."/>
            <person name="Grisdale C."/>
            <person name="Hempe F."/>
            <person name="Henrissat B."/>
            <person name="Hoppner M.P."/>
            <person name="Ishida K.-I."/>
            <person name="Kim E."/>
            <person name="Koreny L."/>
            <person name="Kroth P.G."/>
            <person name="Liu Y."/>
            <person name="Malik S.-B."/>
            <person name="Maier U.G."/>
            <person name="McRose D."/>
            <person name="Mock T."/>
            <person name="Neilson J.A."/>
            <person name="Onodera N.T."/>
            <person name="Poole A.M."/>
            <person name="Pritham E.J."/>
            <person name="Richards T.A."/>
            <person name="Rocap G."/>
            <person name="Roy S.W."/>
            <person name="Sarai C."/>
            <person name="Schaack S."/>
            <person name="Shirato S."/>
            <person name="Slamovits C.H."/>
            <person name="Spencer D.F."/>
            <person name="Suzuki S."/>
            <person name="Worden A.Z."/>
            <person name="Zauner S."/>
            <person name="Barry K."/>
            <person name="Bell C."/>
            <person name="Bharti A.K."/>
            <person name="Crow J.A."/>
            <person name="Grimwood J."/>
            <person name="Kramer R."/>
            <person name="Lindquist E."/>
            <person name="Lucas S."/>
            <person name="Salamov A."/>
            <person name="McFadden G.I."/>
            <person name="Lane C.E."/>
            <person name="Keeling P.J."/>
            <person name="Gray M.W."/>
            <person name="Grigoriev I.V."/>
            <person name="Archibald J.M."/>
        </authorList>
    </citation>
    <scope>NUCLEOTIDE SEQUENCE</scope>
    <source>
        <strain evidence="16">CCMP2712</strain>
    </source>
</reference>
<dbReference type="InterPro" id="IPR014729">
    <property type="entry name" value="Rossmann-like_a/b/a_fold"/>
</dbReference>
<organism evidence="14">
    <name type="scientific">Guillardia theta (strain CCMP2712)</name>
    <name type="common">Cryptophyte</name>
    <dbReference type="NCBI Taxonomy" id="905079"/>
    <lineage>
        <taxon>Eukaryota</taxon>
        <taxon>Cryptophyceae</taxon>
        <taxon>Pyrenomonadales</taxon>
        <taxon>Geminigeraceae</taxon>
        <taxon>Guillardia</taxon>
    </lineage>
</organism>
<dbReference type="FunFam" id="1.10.240.10:FF:000007">
    <property type="entry name" value="Tryptophan--tRNA ligase"/>
    <property type="match status" value="1"/>
</dbReference>
<proteinExistence type="inferred from homology"/>
<dbReference type="GO" id="GO:0004830">
    <property type="term" value="F:tryptophan-tRNA ligase activity"/>
    <property type="evidence" value="ECO:0007669"/>
    <property type="project" value="UniProtKB-EC"/>
</dbReference>
<dbReference type="STRING" id="905079.L1JXI0"/>
<dbReference type="GO" id="GO:0005737">
    <property type="term" value="C:cytoplasm"/>
    <property type="evidence" value="ECO:0007669"/>
    <property type="project" value="UniProtKB-SubCell"/>
</dbReference>
<dbReference type="KEGG" id="gtt:GUITHDRAFT_92171"/>
<evidence type="ECO:0000256" key="9">
    <source>
        <dbReference type="ARBA" id="ARBA00022917"/>
    </source>
</evidence>
<evidence type="ECO:0000256" key="13">
    <source>
        <dbReference type="RuleBase" id="RU363036"/>
    </source>
</evidence>
<sequence>MAEVDLATKQDGQVVTPWEVEADGEEGIDYDKLIDRFGSQRISPELIERMERLTGVKAHPWLRRGIFFSHRDFEQILDLYEQKKPFYLYTGRGPSSDALHMGHLIPFMFTKWLQDTFDVPLVIQMTDDEKYLWKGDHETNTIEKFYELGKENAKDIIACGFDINKTFIFSNLEYIGHMYPTIVRIEKAVTYSQAKGIFGFTDSDNIGKHSFPAIQAAPSFPVAFPHIFGNDTEPLCLIPCAIDQDPYFRMTRDVAPRLGWKKPALLHSKFFPALTGSKTKMSASDASTTIYVSDTPDMIKTKVNKYAFSGGQVSLEDQKNTGANLEVDVAYQWMRFFCDDDSVLQKIEQEYGPGPVRAGNKMLTGEAKQLLISTLQPIISRHQQARAAVSNEMVETFMTPRTLKFTR</sequence>
<keyword evidence="8 13" id="KW-0067">ATP-binding</keyword>
<dbReference type="HOGENOM" id="CLU_032621_0_1_1"/>
<evidence type="ECO:0000256" key="10">
    <source>
        <dbReference type="ARBA" id="ARBA00023146"/>
    </source>
</evidence>
<evidence type="ECO:0000256" key="4">
    <source>
        <dbReference type="ARBA" id="ARBA00013782"/>
    </source>
</evidence>
<evidence type="ECO:0000256" key="8">
    <source>
        <dbReference type="ARBA" id="ARBA00022840"/>
    </source>
</evidence>
<dbReference type="PANTHER" id="PTHR10055:SF1">
    <property type="entry name" value="TRYPTOPHAN--TRNA LIGASE, CYTOPLASMIC"/>
    <property type="match status" value="1"/>
</dbReference>
<comment type="catalytic activity">
    <reaction evidence="12">
        <text>tRNA(Trp) + L-tryptophan + ATP = L-tryptophyl-tRNA(Trp) + AMP + diphosphate + H(+)</text>
        <dbReference type="Rhea" id="RHEA:24080"/>
        <dbReference type="Rhea" id="RHEA-COMP:9671"/>
        <dbReference type="Rhea" id="RHEA-COMP:9705"/>
        <dbReference type="ChEBI" id="CHEBI:15378"/>
        <dbReference type="ChEBI" id="CHEBI:30616"/>
        <dbReference type="ChEBI" id="CHEBI:33019"/>
        <dbReference type="ChEBI" id="CHEBI:57912"/>
        <dbReference type="ChEBI" id="CHEBI:78442"/>
        <dbReference type="ChEBI" id="CHEBI:78535"/>
        <dbReference type="ChEBI" id="CHEBI:456215"/>
        <dbReference type="EC" id="6.1.1.2"/>
    </reaction>
</comment>
<protein>
    <recommendedName>
        <fullName evidence="4">Tryptophan--tRNA ligase, cytoplasmic</fullName>
        <ecNumber evidence="3">6.1.1.2</ecNumber>
    </recommendedName>
    <alternativeName>
        <fullName evidence="11">Tryptophanyl-tRNA synthetase</fullName>
    </alternativeName>
</protein>
<dbReference type="PANTHER" id="PTHR10055">
    <property type="entry name" value="TRYPTOPHANYL-TRNA SYNTHETASE"/>
    <property type="match status" value="1"/>
</dbReference>
<comment type="similarity">
    <text evidence="2 13">Belongs to the class-I aminoacyl-tRNA synthetase family.</text>
</comment>
<evidence type="ECO:0000256" key="12">
    <source>
        <dbReference type="ARBA" id="ARBA00049929"/>
    </source>
</evidence>
<dbReference type="InterPro" id="IPR001412">
    <property type="entry name" value="aa-tRNA-synth_I_CS"/>
</dbReference>
<dbReference type="OMA" id="SIYHRFM"/>
<keyword evidence="5" id="KW-0963">Cytoplasm</keyword>
<dbReference type="OrthoDB" id="10261385at2759"/>
<comment type="subcellular location">
    <subcellularLocation>
        <location evidence="1">Cytoplasm</location>
    </subcellularLocation>
</comment>
<keyword evidence="7 13" id="KW-0547">Nucleotide-binding</keyword>
<dbReference type="EMBL" id="JH992971">
    <property type="protein sequence ID" value="EKX53054.1"/>
    <property type="molecule type" value="Genomic_DNA"/>
</dbReference>
<dbReference type="EC" id="6.1.1.2" evidence="3"/>
<evidence type="ECO:0000313" key="14">
    <source>
        <dbReference type="EMBL" id="EKX53054.1"/>
    </source>
</evidence>
<evidence type="ECO:0000256" key="1">
    <source>
        <dbReference type="ARBA" id="ARBA00004496"/>
    </source>
</evidence>
<keyword evidence="9 13" id="KW-0648">Protein biosynthesis</keyword>
<reference evidence="15" key="3">
    <citation type="submission" date="2016-03" db="UniProtKB">
        <authorList>
            <consortium name="EnsemblProtists"/>
        </authorList>
    </citation>
    <scope>IDENTIFICATION</scope>
</reference>
<evidence type="ECO:0000256" key="7">
    <source>
        <dbReference type="ARBA" id="ARBA00022741"/>
    </source>
</evidence>
<evidence type="ECO:0000256" key="5">
    <source>
        <dbReference type="ARBA" id="ARBA00022490"/>
    </source>
</evidence>
<gene>
    <name evidence="14" type="ORF">GUITHDRAFT_92171</name>
</gene>